<dbReference type="InterPro" id="IPR001584">
    <property type="entry name" value="Integrase_cat-core"/>
</dbReference>
<reference evidence="2" key="2">
    <citation type="journal article" date="2022" name="Nat. Biotechnol.">
        <title>Carbon-negative production of acetone and isopropanol by gas fermentation at industrial pilot scale.</title>
        <authorList>
            <person name="Liew F.E."/>
            <person name="Nogle R."/>
            <person name="Abdalla T."/>
            <person name="Rasor B.J."/>
            <person name="Canter C."/>
            <person name="Jensen R.O."/>
            <person name="Wang L."/>
            <person name="Strutz J."/>
            <person name="Chirania P."/>
            <person name="De Tissera S."/>
            <person name="Mueller A.P."/>
            <person name="Ruan Z."/>
            <person name="Gao A."/>
            <person name="Tran L."/>
            <person name="Engle N.L."/>
            <person name="Bromley J.C."/>
            <person name="Daniell J."/>
            <person name="Conrado R."/>
            <person name="Tschaplinski T.J."/>
            <person name="Giannone R.J."/>
            <person name="Hettich R.L."/>
            <person name="Karim A.S."/>
            <person name="Simpson S.D."/>
            <person name="Brown S.D."/>
            <person name="Leang C."/>
            <person name="Jewett M.C."/>
            <person name="Kopke M."/>
        </authorList>
    </citation>
    <scope>NUCLEOTIDE SEQUENCE</scope>
    <source>
        <strain evidence="2">DJ080</strain>
    </source>
</reference>
<dbReference type="InterPro" id="IPR036397">
    <property type="entry name" value="RNaseH_sf"/>
</dbReference>
<dbReference type="PANTHER" id="PTHR35004:SF6">
    <property type="entry name" value="TRANSPOSASE"/>
    <property type="match status" value="1"/>
</dbReference>
<dbReference type="GO" id="GO:0003676">
    <property type="term" value="F:nucleic acid binding"/>
    <property type="evidence" value="ECO:0007669"/>
    <property type="project" value="InterPro"/>
</dbReference>
<organism evidence="2 3">
    <name type="scientific">Clostridium beijerinckii</name>
    <name type="common">Clostridium MP</name>
    <dbReference type="NCBI Taxonomy" id="1520"/>
    <lineage>
        <taxon>Bacteria</taxon>
        <taxon>Bacillati</taxon>
        <taxon>Bacillota</taxon>
        <taxon>Clostridia</taxon>
        <taxon>Eubacteriales</taxon>
        <taxon>Clostridiaceae</taxon>
        <taxon>Clostridium</taxon>
    </lineage>
</organism>
<dbReference type="AlphaFoldDB" id="A0AAX0B0V8"/>
<accession>A0AAX0B0V8</accession>
<gene>
    <name evidence="2" type="ORF">B0H41_002624</name>
</gene>
<comment type="caution">
    <text evidence="2">The sequence shown here is derived from an EMBL/GenBank/DDBJ whole genome shotgun (WGS) entry which is preliminary data.</text>
</comment>
<dbReference type="GO" id="GO:0015074">
    <property type="term" value="P:DNA integration"/>
    <property type="evidence" value="ECO:0007669"/>
    <property type="project" value="InterPro"/>
</dbReference>
<dbReference type="InterPro" id="IPR009057">
    <property type="entry name" value="Homeodomain-like_sf"/>
</dbReference>
<dbReference type="Gene3D" id="3.30.420.10">
    <property type="entry name" value="Ribonuclease H-like superfamily/Ribonuclease H"/>
    <property type="match status" value="1"/>
</dbReference>
<reference evidence="2" key="1">
    <citation type="submission" date="2020-05" db="EMBL/GenBank/DDBJ databases">
        <authorList>
            <person name="Brown S."/>
            <person name="Huntemann M."/>
            <person name="Clum A."/>
            <person name="Spunde A."/>
            <person name="Palaniappan K."/>
            <person name="Ritter S."/>
            <person name="Mikhailova N."/>
            <person name="Chen I.-M."/>
            <person name="Stamatis D."/>
            <person name="Reddy T."/>
            <person name="O'Malley R."/>
            <person name="Daum C."/>
            <person name="Shapiro N."/>
            <person name="Ivanova N."/>
            <person name="Kyrpides N."/>
            <person name="Woyke T."/>
        </authorList>
    </citation>
    <scope>NUCLEOTIDE SEQUENCE</scope>
    <source>
        <strain evidence="2">DJ080</strain>
    </source>
</reference>
<dbReference type="Proteomes" id="UP001193748">
    <property type="component" value="Unassembled WGS sequence"/>
</dbReference>
<evidence type="ECO:0000259" key="1">
    <source>
        <dbReference type="PROSITE" id="PS50994"/>
    </source>
</evidence>
<protein>
    <submittedName>
        <fullName evidence="2">Transposase InsO family protein</fullName>
    </submittedName>
</protein>
<evidence type="ECO:0000313" key="2">
    <source>
        <dbReference type="EMBL" id="NRT88945.1"/>
    </source>
</evidence>
<dbReference type="PANTHER" id="PTHR35004">
    <property type="entry name" value="TRANSPOSASE RV3428C-RELATED"/>
    <property type="match status" value="1"/>
</dbReference>
<evidence type="ECO:0000313" key="3">
    <source>
        <dbReference type="Proteomes" id="UP001193748"/>
    </source>
</evidence>
<proteinExistence type="predicted"/>
<dbReference type="SUPFAM" id="SSF46689">
    <property type="entry name" value="Homeodomain-like"/>
    <property type="match status" value="1"/>
</dbReference>
<feature type="domain" description="Integrase catalytic" evidence="1">
    <location>
        <begin position="152"/>
        <end position="320"/>
    </location>
</feature>
<dbReference type="EMBL" id="JABSWW010000001">
    <property type="protein sequence ID" value="NRT88945.1"/>
    <property type="molecule type" value="Genomic_DNA"/>
</dbReference>
<dbReference type="SUPFAM" id="SSF53098">
    <property type="entry name" value="Ribonuclease H-like"/>
    <property type="match status" value="1"/>
</dbReference>
<dbReference type="PROSITE" id="PS50994">
    <property type="entry name" value="INTEGRASE"/>
    <property type="match status" value="1"/>
</dbReference>
<dbReference type="InterPro" id="IPR012337">
    <property type="entry name" value="RNaseH-like_sf"/>
</dbReference>
<dbReference type="Pfam" id="PF00665">
    <property type="entry name" value="rve"/>
    <property type="match status" value="1"/>
</dbReference>
<dbReference type="RefSeq" id="WP_173711058.1">
    <property type="nucleotide sequence ID" value="NZ_JABSWW010000001.1"/>
</dbReference>
<name>A0AAX0B0V8_CLOBE</name>
<sequence length="414" mass="47936">MNNKTRKEIALFRYGILAPLISGTYDEDKSIKGFFRDAAGKVYTTPNGEDTKLSAPTLERWYYNYKNNGFEALMPVRRCDTGRSRKLDSDITEQIKYLKQEYPRIPATLIYQKLINNGTIVKGDISLSTINGYVNQLKLEHKYSNNKDMRRYERAHINEVWCGDSSVGPYLKVEGKKKRVYIIALIDDASRYITGIDVFFNDNFVNLMSVMKSAVTRFGKPKILNFDNGASYKNKQIELLSARIGTTISYCAPYTPQSKAKIERRFRTLKDQWMSQLNMNDFNNLGELRTSLSSYVDSYNQHIHSSLNGLSAQDRFFSESHMIKRLSDEQIETSFLLEYERRVSTDNVVMIDETAYEVDYKYSKQKITLRYSLDLSKIYVVDKNTDELTEIKLLNKHDNSAIKRKKIKLTGGED</sequence>